<evidence type="ECO:0008006" key="6">
    <source>
        <dbReference type="Google" id="ProtNLM"/>
    </source>
</evidence>
<dbReference type="InterPro" id="IPR004948">
    <property type="entry name" value="Nuc-triphosphatase_THEP1"/>
</dbReference>
<reference evidence="4" key="1">
    <citation type="submission" date="2019-07" db="EMBL/GenBank/DDBJ databases">
        <title>Annotation for the trematode Paragonimus miyazaki's.</title>
        <authorList>
            <person name="Choi Y.-J."/>
        </authorList>
    </citation>
    <scope>NUCLEOTIDE SEQUENCE</scope>
    <source>
        <strain evidence="4">Japan</strain>
    </source>
</reference>
<protein>
    <recommendedName>
        <fullName evidence="6">AAA+ ATPase domain-containing protein</fullName>
    </recommendedName>
</protein>
<sequence>ASGTGKTTLVSRLFQLLSKHVSVTGFITEEVRPTQTSSRRSSRIGFDVVLLSTLDERRATLARCAGHETTALPAHAPRVGQYVVQLSSFESLALPCLQTTLNSLSDRNASGPSVCIIDEIGKMELCSPSFCAKIEKLIDLISTVSKQSSRAVLVATVPSARRPDGRRGIPLVDSLCSRPNVCLFEVTFSNRDDILQKVYQAVMDRLLL</sequence>
<dbReference type="OrthoDB" id="446244at2759"/>
<dbReference type="Gene3D" id="3.40.50.300">
    <property type="entry name" value="P-loop containing nucleotide triphosphate hydrolases"/>
    <property type="match status" value="1"/>
</dbReference>
<dbReference type="EMBL" id="JTDE01001562">
    <property type="protein sequence ID" value="KAF7258727.1"/>
    <property type="molecule type" value="Genomic_DNA"/>
</dbReference>
<dbReference type="SUPFAM" id="SSF52540">
    <property type="entry name" value="P-loop containing nucleoside triphosphate hydrolases"/>
    <property type="match status" value="1"/>
</dbReference>
<name>A0A8S9Z6M2_9TREM</name>
<dbReference type="Proteomes" id="UP000822476">
    <property type="component" value="Unassembled WGS sequence"/>
</dbReference>
<dbReference type="PANTHER" id="PTHR43146">
    <property type="entry name" value="CANCER-RELATED NUCLEOSIDE-TRIPHOSPHATASE"/>
    <property type="match status" value="1"/>
</dbReference>
<proteinExistence type="predicted"/>
<dbReference type="AlphaFoldDB" id="A0A8S9Z6M2"/>
<organism evidence="4 5">
    <name type="scientific">Paragonimus skrjabini miyazakii</name>
    <dbReference type="NCBI Taxonomy" id="59628"/>
    <lineage>
        <taxon>Eukaryota</taxon>
        <taxon>Metazoa</taxon>
        <taxon>Spiralia</taxon>
        <taxon>Lophotrochozoa</taxon>
        <taxon>Platyhelminthes</taxon>
        <taxon>Trematoda</taxon>
        <taxon>Digenea</taxon>
        <taxon>Plagiorchiida</taxon>
        <taxon>Troglotremata</taxon>
        <taxon>Troglotrematidae</taxon>
        <taxon>Paragonimus</taxon>
    </lineage>
</organism>
<dbReference type="GO" id="GO:0017111">
    <property type="term" value="F:ribonucleoside triphosphate phosphatase activity"/>
    <property type="evidence" value="ECO:0007669"/>
    <property type="project" value="InterPro"/>
</dbReference>
<evidence type="ECO:0000313" key="4">
    <source>
        <dbReference type="EMBL" id="KAF7258727.1"/>
    </source>
</evidence>
<accession>A0A8S9Z6M2</accession>
<keyword evidence="1" id="KW-0547">Nucleotide-binding</keyword>
<dbReference type="InterPro" id="IPR027417">
    <property type="entry name" value="P-loop_NTPase"/>
</dbReference>
<comment type="caution">
    <text evidence="4">The sequence shown here is derived from an EMBL/GenBank/DDBJ whole genome shotgun (WGS) entry which is preliminary data.</text>
</comment>
<evidence type="ECO:0000256" key="3">
    <source>
        <dbReference type="ARBA" id="ARBA00022840"/>
    </source>
</evidence>
<dbReference type="PANTHER" id="PTHR43146:SF1">
    <property type="entry name" value="CANCER-RELATED NUCLEOSIDE-TRIPHOSPHATASE"/>
    <property type="match status" value="1"/>
</dbReference>
<evidence type="ECO:0000256" key="1">
    <source>
        <dbReference type="ARBA" id="ARBA00022741"/>
    </source>
</evidence>
<keyword evidence="5" id="KW-1185">Reference proteome</keyword>
<keyword evidence="3" id="KW-0067">ATP-binding</keyword>
<gene>
    <name evidence="4" type="ORF">EG68_03615</name>
</gene>
<evidence type="ECO:0000256" key="2">
    <source>
        <dbReference type="ARBA" id="ARBA00022801"/>
    </source>
</evidence>
<feature type="non-terminal residue" evidence="4">
    <location>
        <position position="1"/>
    </location>
</feature>
<dbReference type="Pfam" id="PF03266">
    <property type="entry name" value="NTPase_1"/>
    <property type="match status" value="1"/>
</dbReference>
<dbReference type="GO" id="GO:0005524">
    <property type="term" value="F:ATP binding"/>
    <property type="evidence" value="ECO:0007669"/>
    <property type="project" value="UniProtKB-KW"/>
</dbReference>
<evidence type="ECO:0000313" key="5">
    <source>
        <dbReference type="Proteomes" id="UP000822476"/>
    </source>
</evidence>
<keyword evidence="2" id="KW-0378">Hydrolase</keyword>